<evidence type="ECO:0000259" key="3">
    <source>
        <dbReference type="Pfam" id="PF01182"/>
    </source>
</evidence>
<dbReference type="GO" id="GO:0006043">
    <property type="term" value="P:glucosamine catabolic process"/>
    <property type="evidence" value="ECO:0007669"/>
    <property type="project" value="TreeGrafter"/>
</dbReference>
<accession>A0A8J2YE01</accession>
<dbReference type="InterPro" id="IPR018321">
    <property type="entry name" value="Glucosamine6P_isomerase_CS"/>
</dbReference>
<keyword evidence="2" id="KW-0119">Carbohydrate metabolism</keyword>
<sequence length="162" mass="17819">MNQHLFRHIDIDPARTHVPNGLADDLQKECKRYDALIGGLGGVDLQVLGIGRNGHIGFNEPATSFSSKTHVVKLTPSTRQANARYFRDFDEVPTSAITMGIATILSSREILLLASGEDKDWAIERLLYGEIDESFPASALKNHPHVTFVADKKALSRVLVPS</sequence>
<dbReference type="Proteomes" id="UP000625210">
    <property type="component" value="Unassembled WGS sequence"/>
</dbReference>
<dbReference type="GO" id="GO:0006046">
    <property type="term" value="P:N-acetylglucosamine catabolic process"/>
    <property type="evidence" value="ECO:0007669"/>
    <property type="project" value="TreeGrafter"/>
</dbReference>
<evidence type="ECO:0000313" key="5">
    <source>
        <dbReference type="Proteomes" id="UP000625210"/>
    </source>
</evidence>
<name>A0A8J2YE01_9BACL</name>
<dbReference type="SUPFAM" id="SSF100950">
    <property type="entry name" value="NagB/RpiA/CoA transferase-like"/>
    <property type="match status" value="1"/>
</dbReference>
<organism evidence="4 5">
    <name type="scientific">Marinithermofilum abyssi</name>
    <dbReference type="NCBI Taxonomy" id="1571185"/>
    <lineage>
        <taxon>Bacteria</taxon>
        <taxon>Bacillati</taxon>
        <taxon>Bacillota</taxon>
        <taxon>Bacilli</taxon>
        <taxon>Bacillales</taxon>
        <taxon>Thermoactinomycetaceae</taxon>
        <taxon>Marinithermofilum</taxon>
    </lineage>
</organism>
<feature type="domain" description="Glucosamine/galactosamine-6-phosphate isomerase" evidence="3">
    <location>
        <begin position="2"/>
        <end position="143"/>
    </location>
</feature>
<dbReference type="GO" id="GO:0004342">
    <property type="term" value="F:glucosamine-6-phosphate deaminase activity"/>
    <property type="evidence" value="ECO:0007669"/>
    <property type="project" value="InterPro"/>
</dbReference>
<keyword evidence="5" id="KW-1185">Reference proteome</keyword>
<reference evidence="4" key="2">
    <citation type="submission" date="2020-09" db="EMBL/GenBank/DDBJ databases">
        <authorList>
            <person name="Sun Q."/>
            <person name="Zhou Y."/>
        </authorList>
    </citation>
    <scope>NUCLEOTIDE SEQUENCE</scope>
    <source>
        <strain evidence="4">CGMCC 1.15179</strain>
    </source>
</reference>
<evidence type="ECO:0000313" key="4">
    <source>
        <dbReference type="EMBL" id="GGE15835.1"/>
    </source>
</evidence>
<gene>
    <name evidence="4" type="ORF">GCM10011571_16820</name>
</gene>
<reference evidence="4" key="1">
    <citation type="journal article" date="2014" name="Int. J. Syst. Evol. Microbiol.">
        <title>Complete genome sequence of Corynebacterium casei LMG S-19264T (=DSM 44701T), isolated from a smear-ripened cheese.</title>
        <authorList>
            <consortium name="US DOE Joint Genome Institute (JGI-PGF)"/>
            <person name="Walter F."/>
            <person name="Albersmeier A."/>
            <person name="Kalinowski J."/>
            <person name="Ruckert C."/>
        </authorList>
    </citation>
    <scope>NUCLEOTIDE SEQUENCE</scope>
    <source>
        <strain evidence="4">CGMCC 1.15179</strain>
    </source>
</reference>
<dbReference type="PROSITE" id="PS01161">
    <property type="entry name" value="GLC_GALNAC_ISOMERASE"/>
    <property type="match status" value="1"/>
</dbReference>
<dbReference type="GO" id="GO:0042802">
    <property type="term" value="F:identical protein binding"/>
    <property type="evidence" value="ECO:0007669"/>
    <property type="project" value="TreeGrafter"/>
</dbReference>
<evidence type="ECO:0000256" key="1">
    <source>
        <dbReference type="ARBA" id="ARBA00022801"/>
    </source>
</evidence>
<dbReference type="PANTHER" id="PTHR11280:SF5">
    <property type="entry name" value="GLUCOSAMINE-6-PHOSPHATE ISOMERASE"/>
    <property type="match status" value="1"/>
</dbReference>
<dbReference type="GO" id="GO:0005737">
    <property type="term" value="C:cytoplasm"/>
    <property type="evidence" value="ECO:0007669"/>
    <property type="project" value="TreeGrafter"/>
</dbReference>
<dbReference type="Gene3D" id="3.40.50.1360">
    <property type="match status" value="1"/>
</dbReference>
<dbReference type="GO" id="GO:0005975">
    <property type="term" value="P:carbohydrate metabolic process"/>
    <property type="evidence" value="ECO:0007669"/>
    <property type="project" value="InterPro"/>
</dbReference>
<dbReference type="Pfam" id="PF01182">
    <property type="entry name" value="Glucosamine_iso"/>
    <property type="match status" value="1"/>
</dbReference>
<dbReference type="InterPro" id="IPR006148">
    <property type="entry name" value="Glc/Gal-6P_isomerase"/>
</dbReference>
<protein>
    <recommendedName>
        <fullName evidence="3">Glucosamine/galactosamine-6-phosphate isomerase domain-containing protein</fullName>
    </recommendedName>
</protein>
<dbReference type="EMBL" id="BMHQ01000005">
    <property type="protein sequence ID" value="GGE15835.1"/>
    <property type="molecule type" value="Genomic_DNA"/>
</dbReference>
<comment type="caution">
    <text evidence="4">The sequence shown here is derived from an EMBL/GenBank/DDBJ whole genome shotgun (WGS) entry which is preliminary data.</text>
</comment>
<keyword evidence="1" id="KW-0378">Hydrolase</keyword>
<evidence type="ECO:0000256" key="2">
    <source>
        <dbReference type="ARBA" id="ARBA00023277"/>
    </source>
</evidence>
<dbReference type="CDD" id="cd01399">
    <property type="entry name" value="GlcN6P_deaminase"/>
    <property type="match status" value="1"/>
</dbReference>
<dbReference type="GO" id="GO:0019262">
    <property type="term" value="P:N-acetylneuraminate catabolic process"/>
    <property type="evidence" value="ECO:0007669"/>
    <property type="project" value="TreeGrafter"/>
</dbReference>
<dbReference type="PANTHER" id="PTHR11280">
    <property type="entry name" value="GLUCOSAMINE-6-PHOSPHATE ISOMERASE"/>
    <property type="match status" value="1"/>
</dbReference>
<dbReference type="AlphaFoldDB" id="A0A8J2YE01"/>
<dbReference type="InterPro" id="IPR037171">
    <property type="entry name" value="NagB/RpiA_transferase-like"/>
</dbReference>
<dbReference type="InterPro" id="IPR004547">
    <property type="entry name" value="Glucosamine6P_isomerase"/>
</dbReference>
<proteinExistence type="predicted"/>